<dbReference type="InParanoid" id="D6TYU1"/>
<feature type="transmembrane region" description="Helical" evidence="1">
    <location>
        <begin position="96"/>
        <end position="117"/>
    </location>
</feature>
<dbReference type="OrthoDB" id="160290at2"/>
<keyword evidence="3" id="KW-1185">Reference proteome</keyword>
<feature type="transmembrane region" description="Helical" evidence="1">
    <location>
        <begin position="147"/>
        <end position="168"/>
    </location>
</feature>
<proteinExistence type="predicted"/>
<keyword evidence="1" id="KW-0812">Transmembrane</keyword>
<accession>D6TYU1</accession>
<reference evidence="2 3" key="1">
    <citation type="journal article" date="2011" name="Stand. Genomic Sci.">
        <title>Non-contiguous finished genome sequence and contextual data of the filamentous soil bacterium Ktedonobacter racemifer type strain (SOSP1-21).</title>
        <authorList>
            <person name="Chang Y.J."/>
            <person name="Land M."/>
            <person name="Hauser L."/>
            <person name="Chertkov O."/>
            <person name="Del Rio T.G."/>
            <person name="Nolan M."/>
            <person name="Copeland A."/>
            <person name="Tice H."/>
            <person name="Cheng J.F."/>
            <person name="Lucas S."/>
            <person name="Han C."/>
            <person name="Goodwin L."/>
            <person name="Pitluck S."/>
            <person name="Ivanova N."/>
            <person name="Ovchinikova G."/>
            <person name="Pati A."/>
            <person name="Chen A."/>
            <person name="Palaniappan K."/>
            <person name="Mavromatis K."/>
            <person name="Liolios K."/>
            <person name="Brettin T."/>
            <person name="Fiebig A."/>
            <person name="Rohde M."/>
            <person name="Abt B."/>
            <person name="Goker M."/>
            <person name="Detter J.C."/>
            <person name="Woyke T."/>
            <person name="Bristow J."/>
            <person name="Eisen J.A."/>
            <person name="Markowitz V."/>
            <person name="Hugenholtz P."/>
            <person name="Kyrpides N.C."/>
            <person name="Klenk H.P."/>
            <person name="Lapidus A."/>
        </authorList>
    </citation>
    <scope>NUCLEOTIDE SEQUENCE [LARGE SCALE GENOMIC DNA]</scope>
    <source>
        <strain evidence="3">DSM 44963</strain>
    </source>
</reference>
<gene>
    <name evidence="2" type="ORF">Krac_6334</name>
</gene>
<comment type="caution">
    <text evidence="2">The sequence shown here is derived from an EMBL/GenBank/DDBJ whole genome shotgun (WGS) entry which is preliminary data.</text>
</comment>
<name>D6TYU1_KTERA</name>
<keyword evidence="1" id="KW-1133">Transmembrane helix</keyword>
<dbReference type="STRING" id="485913.Krac_6334"/>
<dbReference type="AlphaFoldDB" id="D6TYU1"/>
<evidence type="ECO:0000313" key="2">
    <source>
        <dbReference type="EMBL" id="EFH85166.1"/>
    </source>
</evidence>
<evidence type="ECO:0000313" key="3">
    <source>
        <dbReference type="Proteomes" id="UP000004508"/>
    </source>
</evidence>
<dbReference type="Proteomes" id="UP000004508">
    <property type="component" value="Unassembled WGS sequence"/>
</dbReference>
<feature type="transmembrane region" description="Helical" evidence="1">
    <location>
        <begin position="264"/>
        <end position="283"/>
    </location>
</feature>
<keyword evidence="1" id="KW-0472">Membrane</keyword>
<feature type="transmembrane region" description="Helical" evidence="1">
    <location>
        <begin position="175"/>
        <end position="194"/>
    </location>
</feature>
<evidence type="ECO:0008006" key="4">
    <source>
        <dbReference type="Google" id="ProtNLM"/>
    </source>
</evidence>
<feature type="transmembrane region" description="Helical" evidence="1">
    <location>
        <begin position="46"/>
        <end position="66"/>
    </location>
</feature>
<dbReference type="RefSeq" id="WP_007917243.1">
    <property type="nucleotide sequence ID" value="NZ_ADVG01000003.1"/>
</dbReference>
<organism evidence="2 3">
    <name type="scientific">Ktedonobacter racemifer DSM 44963</name>
    <dbReference type="NCBI Taxonomy" id="485913"/>
    <lineage>
        <taxon>Bacteria</taxon>
        <taxon>Bacillati</taxon>
        <taxon>Chloroflexota</taxon>
        <taxon>Ktedonobacteria</taxon>
        <taxon>Ktedonobacterales</taxon>
        <taxon>Ktedonobacteraceae</taxon>
        <taxon>Ktedonobacter</taxon>
    </lineage>
</organism>
<dbReference type="EMBL" id="ADVG01000003">
    <property type="protein sequence ID" value="EFH85166.1"/>
    <property type="molecule type" value="Genomic_DNA"/>
</dbReference>
<sequence length="292" mass="32590">MYNFWVVMKLEFRLIWRNWGAWLMVLVMLFLGALCASSNRNEPWSSWAHLGTTSFFLSVILTFYTGNQIRRDHAQRLDGIVLSTPVATQSYVCGKYLAGLASLILLAGSGLLSALLIDHFATNSSAFLLFAPAYYPPMGAQVYLTGWAWLMLTPITFGATFMLACITLTHGQRAIASLAVLLIWVLPLFLTQSIPQLLDITAAFFSHFSLAPARPVTSPTPIMQFLLQHPVLRQDGPPPANLIQPVMHLSLAEIPPSPTPTMFLWNRLFFLCLSLLLLVLTIYGTHTLRRHA</sequence>
<evidence type="ECO:0000256" key="1">
    <source>
        <dbReference type="SAM" id="Phobius"/>
    </source>
</evidence>
<protein>
    <recommendedName>
        <fullName evidence="4">ABC-2 type transporter</fullName>
    </recommendedName>
</protein>